<proteinExistence type="predicted"/>
<protein>
    <recommendedName>
        <fullName evidence="2">HTH cro/C1-type domain-containing protein</fullName>
    </recommendedName>
</protein>
<evidence type="ECO:0000313" key="4">
    <source>
        <dbReference type="Proteomes" id="UP000230292"/>
    </source>
</evidence>
<sequence>MKTISKQLKELRENASLSQNELAKRANISPAYVNKIEKGLYTTLSIDKCHNLAKGLGMTFRDFLDAVGLLNDNSTPKANMTLMSALRARKLTNEQVNQVISYIEYVQDNGNK</sequence>
<dbReference type="AlphaFoldDB" id="A0A2M7H4W2"/>
<dbReference type="Pfam" id="PF01381">
    <property type="entry name" value="HTH_3"/>
    <property type="match status" value="1"/>
</dbReference>
<dbReference type="GO" id="GO:0005829">
    <property type="term" value="C:cytosol"/>
    <property type="evidence" value="ECO:0007669"/>
    <property type="project" value="TreeGrafter"/>
</dbReference>
<comment type="caution">
    <text evidence="3">The sequence shown here is derived from an EMBL/GenBank/DDBJ whole genome shotgun (WGS) entry which is preliminary data.</text>
</comment>
<dbReference type="GO" id="GO:0003700">
    <property type="term" value="F:DNA-binding transcription factor activity"/>
    <property type="evidence" value="ECO:0007669"/>
    <property type="project" value="TreeGrafter"/>
</dbReference>
<dbReference type="SMART" id="SM00530">
    <property type="entry name" value="HTH_XRE"/>
    <property type="match status" value="1"/>
</dbReference>
<dbReference type="Gene3D" id="1.10.260.40">
    <property type="entry name" value="lambda repressor-like DNA-binding domains"/>
    <property type="match status" value="1"/>
</dbReference>
<dbReference type="CDD" id="cd00093">
    <property type="entry name" value="HTH_XRE"/>
    <property type="match status" value="1"/>
</dbReference>
<dbReference type="SUPFAM" id="SSF47413">
    <property type="entry name" value="lambda repressor-like DNA-binding domains"/>
    <property type="match status" value="1"/>
</dbReference>
<dbReference type="GO" id="GO:0003677">
    <property type="term" value="F:DNA binding"/>
    <property type="evidence" value="ECO:0007669"/>
    <property type="project" value="UniProtKB-KW"/>
</dbReference>
<keyword evidence="1" id="KW-0238">DNA-binding</keyword>
<dbReference type="Proteomes" id="UP000230292">
    <property type="component" value="Unassembled WGS sequence"/>
</dbReference>
<dbReference type="InterPro" id="IPR010982">
    <property type="entry name" value="Lambda_DNA-bd_dom_sf"/>
</dbReference>
<dbReference type="InterPro" id="IPR001387">
    <property type="entry name" value="Cro/C1-type_HTH"/>
</dbReference>
<dbReference type="PROSITE" id="PS50943">
    <property type="entry name" value="HTH_CROC1"/>
    <property type="match status" value="1"/>
</dbReference>
<reference evidence="3 4" key="1">
    <citation type="submission" date="2017-09" db="EMBL/GenBank/DDBJ databases">
        <title>Depth-based differentiation of microbial function through sediment-hosted aquifers and enrichment of novel symbionts in the deep terrestrial subsurface.</title>
        <authorList>
            <person name="Probst A.J."/>
            <person name="Ladd B."/>
            <person name="Jarett J.K."/>
            <person name="Geller-Mcgrath D.E."/>
            <person name="Sieber C.M."/>
            <person name="Emerson J.B."/>
            <person name="Anantharaman K."/>
            <person name="Thomas B.C."/>
            <person name="Malmstrom R."/>
            <person name="Stieglmeier M."/>
            <person name="Klingl A."/>
            <person name="Woyke T."/>
            <person name="Ryan C.M."/>
            <person name="Banfield J.F."/>
        </authorList>
    </citation>
    <scope>NUCLEOTIDE SEQUENCE [LARGE SCALE GENOMIC DNA]</scope>
    <source>
        <strain evidence="3">CG15_BIG_FIL_POST_REV_8_21_14_020_45_12</strain>
    </source>
</reference>
<dbReference type="PANTHER" id="PTHR46797">
    <property type="entry name" value="HTH-TYPE TRANSCRIPTIONAL REGULATOR"/>
    <property type="match status" value="1"/>
</dbReference>
<organism evidence="3 4">
    <name type="scientific">Candidatus Kerfeldbacteria bacterium CG15_BIG_FIL_POST_REV_8_21_14_020_45_12</name>
    <dbReference type="NCBI Taxonomy" id="2014247"/>
    <lineage>
        <taxon>Bacteria</taxon>
        <taxon>Candidatus Kerfeldiibacteriota</taxon>
    </lineage>
</organism>
<gene>
    <name evidence="3" type="ORF">COW24_01010</name>
</gene>
<feature type="domain" description="HTH cro/C1-type" evidence="2">
    <location>
        <begin position="8"/>
        <end position="63"/>
    </location>
</feature>
<accession>A0A2M7H4W2</accession>
<dbReference type="InterPro" id="IPR050807">
    <property type="entry name" value="TransReg_Diox_bact_type"/>
</dbReference>
<evidence type="ECO:0000256" key="1">
    <source>
        <dbReference type="ARBA" id="ARBA00023125"/>
    </source>
</evidence>
<evidence type="ECO:0000259" key="2">
    <source>
        <dbReference type="PROSITE" id="PS50943"/>
    </source>
</evidence>
<name>A0A2M7H4W2_9BACT</name>
<dbReference type="EMBL" id="PFGC01000013">
    <property type="protein sequence ID" value="PIW37266.1"/>
    <property type="molecule type" value="Genomic_DNA"/>
</dbReference>
<evidence type="ECO:0000313" key="3">
    <source>
        <dbReference type="EMBL" id="PIW37266.1"/>
    </source>
</evidence>
<dbReference type="PANTHER" id="PTHR46797:SF1">
    <property type="entry name" value="METHYLPHOSPHONATE SYNTHASE"/>
    <property type="match status" value="1"/>
</dbReference>